<feature type="transmembrane region" description="Helical" evidence="1">
    <location>
        <begin position="212"/>
        <end position="229"/>
    </location>
</feature>
<keyword evidence="1" id="KW-0812">Transmembrane</keyword>
<organism evidence="2 3">
    <name type="scientific">Culex pipiens pipiens</name>
    <name type="common">Northern house mosquito</name>
    <dbReference type="NCBI Taxonomy" id="38569"/>
    <lineage>
        <taxon>Eukaryota</taxon>
        <taxon>Metazoa</taxon>
        <taxon>Ecdysozoa</taxon>
        <taxon>Arthropoda</taxon>
        <taxon>Hexapoda</taxon>
        <taxon>Insecta</taxon>
        <taxon>Pterygota</taxon>
        <taxon>Neoptera</taxon>
        <taxon>Endopterygota</taxon>
        <taxon>Diptera</taxon>
        <taxon>Nematocera</taxon>
        <taxon>Culicoidea</taxon>
        <taxon>Culicidae</taxon>
        <taxon>Culicinae</taxon>
        <taxon>Culicini</taxon>
        <taxon>Culex</taxon>
        <taxon>Culex</taxon>
    </lineage>
</organism>
<name>A0ABD1CQE8_CULPP</name>
<dbReference type="AlphaFoldDB" id="A0ABD1CQE8"/>
<dbReference type="Proteomes" id="UP001562425">
    <property type="component" value="Unassembled WGS sequence"/>
</dbReference>
<comment type="caution">
    <text evidence="2">The sequence shown here is derived from an EMBL/GenBank/DDBJ whole genome shotgun (WGS) entry which is preliminary data.</text>
</comment>
<sequence>MLLTSINTSTMVFFEVRSTRVVLWNPRRYTRWAKAPAPMYLFTWLRRSMSGRNITFYGDEPMIDFHWNVFWMQEVARYLGTEASEYRHYCDLYQGDDWHRCLARQDHMLKNIDIRLQFVKMLPNPPRDFGSVVTGAPLNMKVGIPRDRPLNVAELMVMPFSWNVWLLLIAILVLAEFMKQLFPNLFQNDPTMLVLCGFERHNLHEAGQVEKISYLSMIILIFFASNAFETKMLSMMVSKPAIQRIKTLADLLQSDLKFYEDLEGKPYLVNQSLFGKMMIQGIPDPFDTDPGIGMIIEQDAAGILELTAFDYERMQPWYVLLDLEYHIGYEMYDVSIRNPNADLFLYVHTKLFEAGLMDHQKRRAMDTWRCMLSGRRDRVHIDSK</sequence>
<evidence type="ECO:0000313" key="2">
    <source>
        <dbReference type="EMBL" id="KAL1378655.1"/>
    </source>
</evidence>
<dbReference type="EMBL" id="JBEHCU010010183">
    <property type="protein sequence ID" value="KAL1378655.1"/>
    <property type="molecule type" value="Genomic_DNA"/>
</dbReference>
<keyword evidence="1" id="KW-0472">Membrane</keyword>
<feature type="non-terminal residue" evidence="2">
    <location>
        <position position="384"/>
    </location>
</feature>
<evidence type="ECO:0008006" key="4">
    <source>
        <dbReference type="Google" id="ProtNLM"/>
    </source>
</evidence>
<protein>
    <recommendedName>
        <fullName evidence="4">Ionotropic receptor</fullName>
    </recommendedName>
</protein>
<evidence type="ECO:0000313" key="3">
    <source>
        <dbReference type="Proteomes" id="UP001562425"/>
    </source>
</evidence>
<evidence type="ECO:0000256" key="1">
    <source>
        <dbReference type="SAM" id="Phobius"/>
    </source>
</evidence>
<keyword evidence="1" id="KW-1133">Transmembrane helix</keyword>
<accession>A0ABD1CQE8</accession>
<gene>
    <name evidence="2" type="ORF">pipiens_015441</name>
</gene>
<proteinExistence type="predicted"/>
<reference evidence="2 3" key="1">
    <citation type="submission" date="2024-05" db="EMBL/GenBank/DDBJ databases">
        <title>Culex pipiens pipiens assembly and annotation.</title>
        <authorList>
            <person name="Alout H."/>
            <person name="Durand T."/>
        </authorList>
    </citation>
    <scope>NUCLEOTIDE SEQUENCE [LARGE SCALE GENOMIC DNA]</scope>
    <source>
        <strain evidence="2">HA-2024</strain>
        <tissue evidence="2">Whole body</tissue>
    </source>
</reference>
<feature type="transmembrane region" description="Helical" evidence="1">
    <location>
        <begin position="155"/>
        <end position="175"/>
    </location>
</feature>
<keyword evidence="3" id="KW-1185">Reference proteome</keyword>